<dbReference type="AlphaFoldDB" id="A0A1W2GJ13"/>
<dbReference type="Proteomes" id="UP000192472">
    <property type="component" value="Unassembled WGS sequence"/>
</dbReference>
<dbReference type="STRING" id="692418.SAMN04488029_2942"/>
<protein>
    <recommendedName>
        <fullName evidence="3">Outer membrane protein beta-barrel domain-containing protein</fullName>
    </recommendedName>
</protein>
<reference evidence="1 2" key="1">
    <citation type="submission" date="2017-04" db="EMBL/GenBank/DDBJ databases">
        <authorList>
            <person name="Afonso C.L."/>
            <person name="Miller P.J."/>
            <person name="Scott M.A."/>
            <person name="Spackman E."/>
            <person name="Goraichik I."/>
            <person name="Dimitrov K.M."/>
            <person name="Suarez D.L."/>
            <person name="Swayne D.E."/>
        </authorList>
    </citation>
    <scope>NUCLEOTIDE SEQUENCE [LARGE SCALE GENOMIC DNA]</scope>
    <source>
        <strain evidence="1 2">DSM 26133</strain>
    </source>
</reference>
<organism evidence="1 2">
    <name type="scientific">Reichenbachiella faecimaris</name>
    <dbReference type="NCBI Taxonomy" id="692418"/>
    <lineage>
        <taxon>Bacteria</taxon>
        <taxon>Pseudomonadati</taxon>
        <taxon>Bacteroidota</taxon>
        <taxon>Cytophagia</taxon>
        <taxon>Cytophagales</taxon>
        <taxon>Reichenbachiellaceae</taxon>
        <taxon>Reichenbachiella</taxon>
    </lineage>
</organism>
<evidence type="ECO:0000313" key="1">
    <source>
        <dbReference type="EMBL" id="SMD36534.1"/>
    </source>
</evidence>
<gene>
    <name evidence="1" type="ORF">SAMN04488029_2942</name>
</gene>
<proteinExistence type="predicted"/>
<evidence type="ECO:0000313" key="2">
    <source>
        <dbReference type="Proteomes" id="UP000192472"/>
    </source>
</evidence>
<accession>A0A1W2GJ13</accession>
<keyword evidence="2" id="KW-1185">Reference proteome</keyword>
<name>A0A1W2GJ13_REIFA</name>
<evidence type="ECO:0008006" key="3">
    <source>
        <dbReference type="Google" id="ProtNLM"/>
    </source>
</evidence>
<dbReference type="EMBL" id="FWYF01000003">
    <property type="protein sequence ID" value="SMD36534.1"/>
    <property type="molecule type" value="Genomic_DNA"/>
</dbReference>
<sequence length="243" mass="27350">MAKCIILLLIVILLKSNLIAQDVIVTHKGDEINSKIVEIGSDYIKYYEFEFQEGPLRNIERSKVFMIIYENGRRELIKQEIEQKEQSNESYDGLNWSIAVGYGNSYGKTGVRFQYRTGGWVGFGTHVGVGFIKEEGYYGENPLSILASAGFKIFPYKEFYINTQIGMIDVISDLSGSSGTYQKEILYGPSLMIGSDWAWGEKIKYGLNIGTGVSYIINYASHDIDASVSTFRLALDLGFIVQF</sequence>